<keyword evidence="3" id="KW-1185">Reference proteome</keyword>
<proteinExistence type="predicted"/>
<evidence type="ECO:0000313" key="3">
    <source>
        <dbReference type="Proteomes" id="UP000190042"/>
    </source>
</evidence>
<reference evidence="3" key="1">
    <citation type="submission" date="2017-02" db="EMBL/GenBank/DDBJ databases">
        <authorList>
            <person name="Varghese N."/>
            <person name="Submissions S."/>
        </authorList>
    </citation>
    <scope>NUCLEOTIDE SEQUENCE [LARGE SCALE GENOMIC DNA]</scope>
    <source>
        <strain evidence="3">DSM 23966</strain>
    </source>
</reference>
<evidence type="ECO:0000313" key="2">
    <source>
        <dbReference type="EMBL" id="SKA92605.1"/>
    </source>
</evidence>
<protein>
    <submittedName>
        <fullName evidence="2">Uncharacterized protein</fullName>
    </submittedName>
</protein>
<keyword evidence="1" id="KW-0812">Transmembrane</keyword>
<dbReference type="AlphaFoldDB" id="A0A1T4XU42"/>
<gene>
    <name evidence="2" type="ORF">SAMN04244570_1326</name>
</gene>
<keyword evidence="1" id="KW-1133">Transmembrane helix</keyword>
<sequence length="43" mass="4914">MSTKKQFISIMIFVLIIASIMAMKFAAGNLLFPIIRDMFNSIF</sequence>
<keyword evidence="1" id="KW-0472">Membrane</keyword>
<feature type="transmembrane region" description="Helical" evidence="1">
    <location>
        <begin position="12"/>
        <end position="35"/>
    </location>
</feature>
<dbReference type="Proteomes" id="UP000190042">
    <property type="component" value="Unassembled WGS sequence"/>
</dbReference>
<name>A0A1T4XU42_9BACL</name>
<evidence type="ECO:0000256" key="1">
    <source>
        <dbReference type="SAM" id="Phobius"/>
    </source>
</evidence>
<organism evidence="2 3">
    <name type="scientific">Sporosarcina newyorkensis</name>
    <dbReference type="NCBI Taxonomy" id="759851"/>
    <lineage>
        <taxon>Bacteria</taxon>
        <taxon>Bacillati</taxon>
        <taxon>Bacillota</taxon>
        <taxon>Bacilli</taxon>
        <taxon>Bacillales</taxon>
        <taxon>Caryophanaceae</taxon>
        <taxon>Sporosarcina</taxon>
    </lineage>
</organism>
<accession>A0A1T4XU42</accession>
<dbReference type="EMBL" id="FUYJ01000001">
    <property type="protein sequence ID" value="SKA92605.1"/>
    <property type="molecule type" value="Genomic_DNA"/>
</dbReference>